<dbReference type="InterPro" id="IPR008271">
    <property type="entry name" value="Ser/Thr_kinase_AS"/>
</dbReference>
<evidence type="ECO:0000256" key="4">
    <source>
        <dbReference type="ARBA" id="ARBA00022490"/>
    </source>
</evidence>
<evidence type="ECO:0000256" key="11">
    <source>
        <dbReference type="ARBA" id="ARBA00048329"/>
    </source>
</evidence>
<dbReference type="InterPro" id="IPR051681">
    <property type="entry name" value="Ser/Thr_Kinases-Pseudokinases"/>
</dbReference>
<dbReference type="Gene3D" id="1.10.510.10">
    <property type="entry name" value="Transferase(Phosphotransferase) domain 1"/>
    <property type="match status" value="1"/>
</dbReference>
<evidence type="ECO:0000256" key="3">
    <source>
        <dbReference type="ARBA" id="ARBA00012406"/>
    </source>
</evidence>
<evidence type="ECO:0000256" key="1">
    <source>
        <dbReference type="ARBA" id="ARBA00004496"/>
    </source>
</evidence>
<dbReference type="EC" id="2.7.11.25" evidence="3 12"/>
<dbReference type="SUPFAM" id="SSF56112">
    <property type="entry name" value="Protein kinase-like (PK-like)"/>
    <property type="match status" value="1"/>
</dbReference>
<dbReference type="PIRSF" id="PIRSF038165">
    <property type="entry name" value="MAPKKK12_MAPKKK13"/>
    <property type="match status" value="1"/>
</dbReference>
<feature type="binding site" evidence="14">
    <location>
        <position position="176"/>
    </location>
    <ligand>
        <name>ATP</name>
        <dbReference type="ChEBI" id="CHEBI:30616"/>
    </ligand>
</feature>
<feature type="compositionally biased region" description="Polar residues" evidence="16">
    <location>
        <begin position="809"/>
        <end position="820"/>
    </location>
</feature>
<keyword evidence="7 12" id="KW-0547">Nucleotide-binding</keyword>
<dbReference type="PRINTS" id="PR00109">
    <property type="entry name" value="TYRKINASE"/>
</dbReference>
<evidence type="ECO:0000313" key="18">
    <source>
        <dbReference type="Proteomes" id="UP000694845"/>
    </source>
</evidence>
<dbReference type="KEGG" id="aplc:110973111"/>
<feature type="region of interest" description="Disordered" evidence="16">
    <location>
        <begin position="720"/>
        <end position="867"/>
    </location>
</feature>
<dbReference type="GO" id="GO:0004709">
    <property type="term" value="F:MAP kinase kinase kinase activity"/>
    <property type="evidence" value="ECO:0007669"/>
    <property type="project" value="UniProtKB-EC"/>
</dbReference>
<feature type="compositionally biased region" description="Basic and acidic residues" evidence="16">
    <location>
        <begin position="910"/>
        <end position="919"/>
    </location>
</feature>
<keyword evidence="5 12" id="KW-0723">Serine/threonine-protein kinase</keyword>
<dbReference type="RefSeq" id="XP_022079329.1">
    <property type="nucleotide sequence ID" value="XM_022223637.1"/>
</dbReference>
<keyword evidence="15" id="KW-0175">Coiled coil</keyword>
<comment type="similarity">
    <text evidence="2 12">Belongs to the protein kinase superfamily. STE Ser/Thr protein kinase family. MAP kinase kinase kinase subfamily.</text>
</comment>
<feature type="domain" description="Protein kinase" evidence="17">
    <location>
        <begin position="149"/>
        <end position="390"/>
    </location>
</feature>
<dbReference type="OrthoDB" id="339325at2759"/>
<dbReference type="AlphaFoldDB" id="A0A8B7XEZ4"/>
<accession>A0A8B7XEZ4</accession>
<dbReference type="OMA" id="IRQPELN"/>
<feature type="region of interest" description="Disordered" evidence="16">
    <location>
        <begin position="66"/>
        <end position="93"/>
    </location>
</feature>
<dbReference type="InterPro" id="IPR011009">
    <property type="entry name" value="Kinase-like_dom_sf"/>
</dbReference>
<dbReference type="GeneID" id="110973111"/>
<comment type="subcellular location">
    <subcellularLocation>
        <location evidence="1">Cytoplasm</location>
    </subcellularLocation>
</comment>
<feature type="coiled-coil region" evidence="15">
    <location>
        <begin position="436"/>
        <end position="494"/>
    </location>
</feature>
<evidence type="ECO:0000256" key="12">
    <source>
        <dbReference type="PIRNR" id="PIRNR038165"/>
    </source>
</evidence>
<comment type="catalytic activity">
    <reaction evidence="11">
        <text>L-seryl-[protein] + ATP = O-phospho-L-seryl-[protein] + ADP + H(+)</text>
        <dbReference type="Rhea" id="RHEA:17989"/>
        <dbReference type="Rhea" id="RHEA-COMP:9863"/>
        <dbReference type="Rhea" id="RHEA-COMP:11604"/>
        <dbReference type="ChEBI" id="CHEBI:15378"/>
        <dbReference type="ChEBI" id="CHEBI:29999"/>
        <dbReference type="ChEBI" id="CHEBI:30616"/>
        <dbReference type="ChEBI" id="CHEBI:83421"/>
        <dbReference type="ChEBI" id="CHEBI:456216"/>
        <dbReference type="EC" id="2.7.11.25"/>
    </reaction>
</comment>
<keyword evidence="4" id="KW-0963">Cytoplasm</keyword>
<dbReference type="Proteomes" id="UP000694845">
    <property type="component" value="Unplaced"/>
</dbReference>
<feature type="compositionally biased region" description="Low complexity" evidence="16">
    <location>
        <begin position="79"/>
        <end position="93"/>
    </location>
</feature>
<feature type="compositionally biased region" description="Polar residues" evidence="16">
    <location>
        <begin position="720"/>
        <end position="741"/>
    </location>
</feature>
<feature type="compositionally biased region" description="Polar residues" evidence="16">
    <location>
        <begin position="827"/>
        <end position="858"/>
    </location>
</feature>
<dbReference type="RefSeq" id="XP_022079330.1">
    <property type="nucleotide sequence ID" value="XM_022223638.1"/>
</dbReference>
<feature type="compositionally biased region" description="Polar residues" evidence="16">
    <location>
        <begin position="521"/>
        <end position="535"/>
    </location>
</feature>
<feature type="compositionally biased region" description="Low complexity" evidence="16">
    <location>
        <begin position="536"/>
        <end position="568"/>
    </location>
</feature>
<sequence>MPDIAVSMATLSVTDCGGLMAKDRPMTSRNSPAKVNVVNNMERNREFSNCVLQLEDCEEIDLTSPRNGLPVKKHDASSNNNTNNATTTTATTNNINANRDNQVAFSGGQRRSLLDGFLGCLRPVWTIIGKVTTAEKQMTDNWEVPFEDIRNLQWLGSGAQGAVFLGTLRGVDIAVKKVRDEKDIDIKHLRKLNHPHIVSVKGVCMQAPCYCILMEYCPCGQLYEVLREGREIPPKLMVDWSKQIAQGMNYLHMHKIIHRDLKSPNILVSFNDILKISDFGTSREWNEKSTKMSFAGTVAWMAPEVIRNEPCSEKVDVWSFGVVLWELLTGEMPYKDVDSSAIIWGVGSNSLQLPIPSTCPEGFKLLMMQCWSAKPKNRPSFRQILMHIDIAAADFLSTPQEAYFDKQVDWREEIKLQFEKMKSEGSQIHRMDEELIKRRQAELRHAQDIREHYERKLERANNLYMELSSCLLQLEQREKELNRKEQQLATSLTKKKQQRTIKPILKAQTQAMEKLIKKSLASHQSNSTSTLNRTISPPTDATTTPETDPSSPTLSPRTPPTSSKTSPSRIRVQRKTRHRRNNSHGRGSFGKGGVSPKGSFGKGGVSPGKEVPLSDLHVSGAGAVSPRDIGQTESDHFNRSDAERASDLERTNCENFKYFGPYAAIRQPELNSNPRSRNSCLCSSKGKCSSCVCKGKCPNRSSRHRPGRACQYIPDHAVTSTSHGSDSDEVNSNTSPTTNCDKGTGDDDNVLPNSYVGERLAIQRASPLRRSPGGAVRVGKRATSPQMRSGAKTRTNGDVNIDITKGSHGYSSDEQIVVSHSSDEEQTTQSDRNQMSSRQSYLACSSDPNFSDDGNTSELSRHLDLPEGRLRTKTSEVLSIAPDVAVVSDGLSDKEREVKKVMKQISREMMFESEDHGSDTDSSDCSDGEDLPQGAKGHSRATLDVEETW</sequence>
<feature type="compositionally biased region" description="Acidic residues" evidence="16">
    <location>
        <begin position="921"/>
        <end position="930"/>
    </location>
</feature>
<feature type="region of interest" description="Disordered" evidence="16">
    <location>
        <begin position="910"/>
        <end position="949"/>
    </location>
</feature>
<evidence type="ECO:0000313" key="19">
    <source>
        <dbReference type="RefSeq" id="XP_022079329.1"/>
    </source>
</evidence>
<feature type="compositionally biased region" description="Basic and acidic residues" evidence="16">
    <location>
        <begin position="633"/>
        <end position="646"/>
    </location>
</feature>
<dbReference type="Gene3D" id="3.30.200.20">
    <property type="entry name" value="Phosphorylase Kinase, domain 1"/>
    <property type="match status" value="1"/>
</dbReference>
<comment type="catalytic activity">
    <reaction evidence="10">
        <text>L-threonyl-[protein] + ATP = O-phospho-L-threonyl-[protein] + ADP + H(+)</text>
        <dbReference type="Rhea" id="RHEA:46608"/>
        <dbReference type="Rhea" id="RHEA-COMP:11060"/>
        <dbReference type="Rhea" id="RHEA-COMP:11605"/>
        <dbReference type="ChEBI" id="CHEBI:15378"/>
        <dbReference type="ChEBI" id="CHEBI:30013"/>
        <dbReference type="ChEBI" id="CHEBI:30616"/>
        <dbReference type="ChEBI" id="CHEBI:61977"/>
        <dbReference type="ChEBI" id="CHEBI:456216"/>
        <dbReference type="EC" id="2.7.11.25"/>
    </reaction>
</comment>
<dbReference type="Pfam" id="PF07714">
    <property type="entry name" value="PK_Tyr_Ser-Thr"/>
    <property type="match status" value="1"/>
</dbReference>
<dbReference type="InterPro" id="IPR017419">
    <property type="entry name" value="MAP3K12_MAP3K13"/>
</dbReference>
<dbReference type="FunFam" id="1.10.510.10:FF:000087">
    <property type="entry name" value="Mitogen-activated protein kinase kinase kinase 12"/>
    <property type="match status" value="1"/>
</dbReference>
<keyword evidence="6 12" id="KW-0808">Transferase</keyword>
<keyword evidence="8 12" id="KW-0418">Kinase</keyword>
<dbReference type="CDD" id="cd14059">
    <property type="entry name" value="STKc_MAP3K12_13"/>
    <property type="match status" value="1"/>
</dbReference>
<feature type="active site" description="Proton acceptor" evidence="13">
    <location>
        <position position="260"/>
    </location>
</feature>
<feature type="compositionally biased region" description="Gly residues" evidence="16">
    <location>
        <begin position="587"/>
        <end position="606"/>
    </location>
</feature>
<dbReference type="InterPro" id="IPR000719">
    <property type="entry name" value="Prot_kinase_dom"/>
</dbReference>
<evidence type="ECO:0000256" key="10">
    <source>
        <dbReference type="ARBA" id="ARBA00047559"/>
    </source>
</evidence>
<name>A0A8B7XEZ4_ACAPL</name>
<evidence type="ECO:0000256" key="15">
    <source>
        <dbReference type="SAM" id="Coils"/>
    </source>
</evidence>
<dbReference type="GO" id="GO:0005737">
    <property type="term" value="C:cytoplasm"/>
    <property type="evidence" value="ECO:0007669"/>
    <property type="project" value="UniProtKB-SubCell"/>
</dbReference>
<organism evidence="18 19">
    <name type="scientific">Acanthaster planci</name>
    <name type="common">Crown-of-thorns starfish</name>
    <dbReference type="NCBI Taxonomy" id="133434"/>
    <lineage>
        <taxon>Eukaryota</taxon>
        <taxon>Metazoa</taxon>
        <taxon>Echinodermata</taxon>
        <taxon>Eleutherozoa</taxon>
        <taxon>Asterozoa</taxon>
        <taxon>Asteroidea</taxon>
        <taxon>Valvatacea</taxon>
        <taxon>Valvatida</taxon>
        <taxon>Acanthasteridae</taxon>
        <taxon>Acanthaster</taxon>
    </lineage>
</organism>
<feature type="compositionally biased region" description="Polar residues" evidence="16">
    <location>
        <begin position="783"/>
        <end position="798"/>
    </location>
</feature>
<feature type="binding site" evidence="14">
    <location>
        <begin position="155"/>
        <end position="163"/>
    </location>
    <ligand>
        <name>ATP</name>
        <dbReference type="ChEBI" id="CHEBI:30616"/>
    </ligand>
</feature>
<dbReference type="GO" id="GO:0005524">
    <property type="term" value="F:ATP binding"/>
    <property type="evidence" value="ECO:0007669"/>
    <property type="project" value="UniProtKB-KW"/>
</dbReference>
<evidence type="ECO:0000256" key="13">
    <source>
        <dbReference type="PIRSR" id="PIRSR038165-50"/>
    </source>
</evidence>
<feature type="compositionally biased region" description="Basic residues" evidence="16">
    <location>
        <begin position="571"/>
        <end position="583"/>
    </location>
</feature>
<dbReference type="PANTHER" id="PTHR44329:SF304">
    <property type="entry name" value="MITOGEN-ACTIVATED PROTEIN KINASE KINASE KINASE 13-LIKE ISOFORM X1"/>
    <property type="match status" value="1"/>
</dbReference>
<evidence type="ECO:0000256" key="2">
    <source>
        <dbReference type="ARBA" id="ARBA00006529"/>
    </source>
</evidence>
<dbReference type="PANTHER" id="PTHR44329">
    <property type="entry name" value="SERINE/THREONINE-PROTEIN KINASE TNNI3K-RELATED"/>
    <property type="match status" value="1"/>
</dbReference>
<dbReference type="PROSITE" id="PS00108">
    <property type="entry name" value="PROTEIN_KINASE_ST"/>
    <property type="match status" value="1"/>
</dbReference>
<dbReference type="InterPro" id="IPR001245">
    <property type="entry name" value="Ser-Thr/Tyr_kinase_cat_dom"/>
</dbReference>
<keyword evidence="18" id="KW-1185">Reference proteome</keyword>
<proteinExistence type="inferred from homology"/>
<reference evidence="19 20" key="1">
    <citation type="submission" date="2025-04" db="UniProtKB">
        <authorList>
            <consortium name="RefSeq"/>
        </authorList>
    </citation>
    <scope>IDENTIFICATION</scope>
</reference>
<dbReference type="PROSITE" id="PS50011">
    <property type="entry name" value="PROTEIN_KINASE_DOM"/>
    <property type="match status" value="1"/>
</dbReference>
<feature type="region of interest" description="Disordered" evidence="16">
    <location>
        <begin position="519"/>
        <end position="646"/>
    </location>
</feature>
<protein>
    <recommendedName>
        <fullName evidence="3 12">Mitogen-activated protein kinase kinase kinase</fullName>
        <ecNumber evidence="3 12">2.7.11.25</ecNumber>
    </recommendedName>
</protein>
<keyword evidence="9 12" id="KW-0067">ATP-binding</keyword>
<evidence type="ECO:0000256" key="14">
    <source>
        <dbReference type="PIRSR" id="PIRSR038165-51"/>
    </source>
</evidence>
<evidence type="ECO:0000256" key="6">
    <source>
        <dbReference type="ARBA" id="ARBA00022679"/>
    </source>
</evidence>
<evidence type="ECO:0000259" key="17">
    <source>
        <dbReference type="PROSITE" id="PS50011"/>
    </source>
</evidence>
<evidence type="ECO:0000256" key="16">
    <source>
        <dbReference type="SAM" id="MobiDB-lite"/>
    </source>
</evidence>
<evidence type="ECO:0000256" key="8">
    <source>
        <dbReference type="ARBA" id="ARBA00022777"/>
    </source>
</evidence>
<evidence type="ECO:0000256" key="5">
    <source>
        <dbReference type="ARBA" id="ARBA00022527"/>
    </source>
</evidence>
<gene>
    <name evidence="19 20" type="primary">LOC110973111</name>
</gene>
<evidence type="ECO:0000256" key="9">
    <source>
        <dbReference type="ARBA" id="ARBA00022840"/>
    </source>
</evidence>
<evidence type="ECO:0000256" key="7">
    <source>
        <dbReference type="ARBA" id="ARBA00022741"/>
    </source>
</evidence>
<dbReference type="SMART" id="SM00220">
    <property type="entry name" value="S_TKc"/>
    <property type="match status" value="1"/>
</dbReference>
<evidence type="ECO:0000313" key="20">
    <source>
        <dbReference type="RefSeq" id="XP_022079330.1"/>
    </source>
</evidence>